<gene>
    <name evidence="2" type="ORF">OOU_Y34scaffold00283g81</name>
</gene>
<dbReference type="AlphaFoldDB" id="A0AA97PNS0"/>
<accession>A0AA97PNS0</accession>
<evidence type="ECO:0000256" key="1">
    <source>
        <dbReference type="SAM" id="MobiDB-lite"/>
    </source>
</evidence>
<feature type="region of interest" description="Disordered" evidence="1">
    <location>
        <begin position="1"/>
        <end position="27"/>
    </location>
</feature>
<evidence type="ECO:0000313" key="2">
    <source>
        <dbReference type="EMBL" id="ELQ41387.1"/>
    </source>
</evidence>
<name>A0AA97PNS0_PYRO3</name>
<protein>
    <submittedName>
        <fullName evidence="2">Uncharacterized protein</fullName>
    </submittedName>
</protein>
<dbReference type="EMBL" id="JH793350">
    <property type="protein sequence ID" value="ELQ41387.1"/>
    <property type="molecule type" value="Genomic_DNA"/>
</dbReference>
<dbReference type="Proteomes" id="UP000011086">
    <property type="component" value="Unassembled WGS sequence"/>
</dbReference>
<proteinExistence type="predicted"/>
<reference evidence="2" key="1">
    <citation type="journal article" date="2012" name="PLoS Genet.">
        <title>Comparative analysis of the genomes of two field isolates of the rice blast fungus Magnaporthe oryzae.</title>
        <authorList>
            <person name="Xue M."/>
            <person name="Yang J."/>
            <person name="Li Z."/>
            <person name="Hu S."/>
            <person name="Yao N."/>
            <person name="Dean R.A."/>
            <person name="Zhao W."/>
            <person name="Shen M."/>
            <person name="Zhang H."/>
            <person name="Li C."/>
            <person name="Liu L."/>
            <person name="Cao L."/>
            <person name="Xu X."/>
            <person name="Xing Y."/>
            <person name="Hsiang T."/>
            <person name="Zhang Z."/>
            <person name="Xu J.R."/>
            <person name="Peng Y.L."/>
        </authorList>
    </citation>
    <scope>NUCLEOTIDE SEQUENCE</scope>
    <source>
        <strain evidence="2">Y34</strain>
    </source>
</reference>
<sequence length="27" mass="2731">MFMASGTRPTSDQGGLSSIQASQGGCR</sequence>
<organism evidence="2">
    <name type="scientific">Pyricularia oryzae (strain Y34)</name>
    <name type="common">Rice blast fungus</name>
    <name type="synonym">Magnaporthe oryzae</name>
    <dbReference type="NCBI Taxonomy" id="1143189"/>
    <lineage>
        <taxon>Eukaryota</taxon>
        <taxon>Fungi</taxon>
        <taxon>Dikarya</taxon>
        <taxon>Ascomycota</taxon>
        <taxon>Pezizomycotina</taxon>
        <taxon>Sordariomycetes</taxon>
        <taxon>Sordariomycetidae</taxon>
        <taxon>Magnaporthales</taxon>
        <taxon>Pyriculariaceae</taxon>
        <taxon>Pyricularia</taxon>
    </lineage>
</organism>
<feature type="compositionally biased region" description="Polar residues" evidence="1">
    <location>
        <begin position="7"/>
        <end position="27"/>
    </location>
</feature>